<proteinExistence type="predicted"/>
<name>A0AAV4R285_9ARAC</name>
<evidence type="ECO:0000256" key="1">
    <source>
        <dbReference type="SAM" id="MobiDB-lite"/>
    </source>
</evidence>
<dbReference type="Proteomes" id="UP001054837">
    <property type="component" value="Unassembled WGS sequence"/>
</dbReference>
<accession>A0AAV4R285</accession>
<comment type="caution">
    <text evidence="2">The sequence shown here is derived from an EMBL/GenBank/DDBJ whole genome shotgun (WGS) entry which is preliminary data.</text>
</comment>
<protein>
    <submittedName>
        <fullName evidence="2">Uncharacterized protein</fullName>
    </submittedName>
</protein>
<dbReference type="EMBL" id="BPLQ01005569">
    <property type="protein sequence ID" value="GIY15679.1"/>
    <property type="molecule type" value="Genomic_DNA"/>
</dbReference>
<evidence type="ECO:0000313" key="2">
    <source>
        <dbReference type="EMBL" id="GIY15679.1"/>
    </source>
</evidence>
<sequence>MEEWQERWSQSHKGRDVFTLFPKININRVQGDFLLNQITIGHGAIAVYQARFFDNDPSFGVQHGPMDEAEDLGNRSVQVPGSGSDPFDI</sequence>
<gene>
    <name evidence="2" type="ORF">CDAR_609711</name>
</gene>
<organism evidence="2 3">
    <name type="scientific">Caerostris darwini</name>
    <dbReference type="NCBI Taxonomy" id="1538125"/>
    <lineage>
        <taxon>Eukaryota</taxon>
        <taxon>Metazoa</taxon>
        <taxon>Ecdysozoa</taxon>
        <taxon>Arthropoda</taxon>
        <taxon>Chelicerata</taxon>
        <taxon>Arachnida</taxon>
        <taxon>Araneae</taxon>
        <taxon>Araneomorphae</taxon>
        <taxon>Entelegynae</taxon>
        <taxon>Araneoidea</taxon>
        <taxon>Araneidae</taxon>
        <taxon>Caerostris</taxon>
    </lineage>
</organism>
<keyword evidence="3" id="KW-1185">Reference proteome</keyword>
<dbReference type="AlphaFoldDB" id="A0AAV4R285"/>
<evidence type="ECO:0000313" key="3">
    <source>
        <dbReference type="Proteomes" id="UP001054837"/>
    </source>
</evidence>
<reference evidence="2 3" key="1">
    <citation type="submission" date="2021-06" db="EMBL/GenBank/DDBJ databases">
        <title>Caerostris darwini draft genome.</title>
        <authorList>
            <person name="Kono N."/>
            <person name="Arakawa K."/>
        </authorList>
    </citation>
    <scope>NUCLEOTIDE SEQUENCE [LARGE SCALE GENOMIC DNA]</scope>
</reference>
<feature type="region of interest" description="Disordered" evidence="1">
    <location>
        <begin position="59"/>
        <end position="89"/>
    </location>
</feature>